<keyword evidence="2" id="KW-1133">Transmembrane helix</keyword>
<gene>
    <name evidence="3" type="ORF">DBRI00130_LOCUS19343</name>
</gene>
<feature type="transmembrane region" description="Helical" evidence="2">
    <location>
        <begin position="346"/>
        <end position="369"/>
    </location>
</feature>
<feature type="compositionally biased region" description="Basic and acidic residues" evidence="1">
    <location>
        <begin position="30"/>
        <end position="48"/>
    </location>
</feature>
<keyword evidence="2" id="KW-0812">Transmembrane</keyword>
<organism evidence="3">
    <name type="scientific">Ditylum brightwellii</name>
    <dbReference type="NCBI Taxonomy" id="49249"/>
    <lineage>
        <taxon>Eukaryota</taxon>
        <taxon>Sar</taxon>
        <taxon>Stramenopiles</taxon>
        <taxon>Ochrophyta</taxon>
        <taxon>Bacillariophyta</taxon>
        <taxon>Mediophyceae</taxon>
        <taxon>Lithodesmiophycidae</taxon>
        <taxon>Lithodesmiales</taxon>
        <taxon>Lithodesmiaceae</taxon>
        <taxon>Ditylum</taxon>
    </lineage>
</organism>
<proteinExistence type="predicted"/>
<evidence type="ECO:0000256" key="1">
    <source>
        <dbReference type="SAM" id="MobiDB-lite"/>
    </source>
</evidence>
<sequence length="372" mass="41835">MRKGSSSGEDEKEVSDSKDEEEGLYMTMRESSHIPTEVEERVKEENGGKVKKSKKRTTRASTHAMILGMDADEEEGHRGSFGVESAGSSSKKKGENRRYWFGGWASGGMVTDMEGEEKKKGAKKKSSVDFDEHDESLLLHQQVEEAAEEDEVGSYCPPALLQSPSNETSTEAFLEEEGVIMDECSFFYEGFDSSELSKRRRQHKYPDERQRKLARDRSRAAFLASHHHLNATLPLMPGSAASRSGLLPHQSDVSYQPHVRGKAHIHRTTDYVRLVMDPFLEPGILSVEHRDSSVNYDPAKPLQPLQYVLTVDEHLYRRVLREVAQSESTPCGLYFCCHDDADSNKAHISVAIALLSVVFLFLLVNTLIWPID</sequence>
<protein>
    <submittedName>
        <fullName evidence="3">Uncharacterized protein</fullName>
    </submittedName>
</protein>
<dbReference type="EMBL" id="HBNS01024536">
    <property type="protein sequence ID" value="CAE4615670.1"/>
    <property type="molecule type" value="Transcribed_RNA"/>
</dbReference>
<evidence type="ECO:0000313" key="3">
    <source>
        <dbReference type="EMBL" id="CAE4615670.1"/>
    </source>
</evidence>
<feature type="compositionally biased region" description="Basic residues" evidence="1">
    <location>
        <begin position="49"/>
        <end position="58"/>
    </location>
</feature>
<reference evidence="3" key="1">
    <citation type="submission" date="2021-01" db="EMBL/GenBank/DDBJ databases">
        <authorList>
            <person name="Corre E."/>
            <person name="Pelletier E."/>
            <person name="Niang G."/>
            <person name="Scheremetjew M."/>
            <person name="Finn R."/>
            <person name="Kale V."/>
            <person name="Holt S."/>
            <person name="Cochrane G."/>
            <person name="Meng A."/>
            <person name="Brown T."/>
            <person name="Cohen L."/>
        </authorList>
    </citation>
    <scope>NUCLEOTIDE SEQUENCE</scope>
    <source>
        <strain evidence="3">GSO104</strain>
    </source>
</reference>
<feature type="region of interest" description="Disordered" evidence="1">
    <location>
        <begin position="1"/>
        <end position="94"/>
    </location>
</feature>
<keyword evidence="2" id="KW-0472">Membrane</keyword>
<feature type="compositionally biased region" description="Acidic residues" evidence="1">
    <location>
        <begin position="8"/>
        <end position="23"/>
    </location>
</feature>
<name>A0A7S4RKF4_9STRA</name>
<evidence type="ECO:0000256" key="2">
    <source>
        <dbReference type="SAM" id="Phobius"/>
    </source>
</evidence>
<dbReference type="AlphaFoldDB" id="A0A7S4RKF4"/>
<accession>A0A7S4RKF4</accession>